<dbReference type="InterPro" id="IPR036875">
    <property type="entry name" value="Znf_CCHC_sf"/>
</dbReference>
<evidence type="ECO:0000259" key="3">
    <source>
        <dbReference type="PROSITE" id="PS50158"/>
    </source>
</evidence>
<comment type="caution">
    <text evidence="4">The sequence shown here is derived from an EMBL/GenBank/DDBJ whole genome shotgun (WGS) entry which is preliminary data.</text>
</comment>
<dbReference type="InterPro" id="IPR040256">
    <property type="entry name" value="At4g02000-like"/>
</dbReference>
<evidence type="ECO:0000313" key="5">
    <source>
        <dbReference type="Proteomes" id="UP000275267"/>
    </source>
</evidence>
<organism evidence="4 5">
    <name type="scientific">Panicum miliaceum</name>
    <name type="common">Proso millet</name>
    <name type="synonym">Broomcorn millet</name>
    <dbReference type="NCBI Taxonomy" id="4540"/>
    <lineage>
        <taxon>Eukaryota</taxon>
        <taxon>Viridiplantae</taxon>
        <taxon>Streptophyta</taxon>
        <taxon>Embryophyta</taxon>
        <taxon>Tracheophyta</taxon>
        <taxon>Spermatophyta</taxon>
        <taxon>Magnoliopsida</taxon>
        <taxon>Liliopsida</taxon>
        <taxon>Poales</taxon>
        <taxon>Poaceae</taxon>
        <taxon>PACMAD clade</taxon>
        <taxon>Panicoideae</taxon>
        <taxon>Panicodae</taxon>
        <taxon>Paniceae</taxon>
        <taxon>Panicinae</taxon>
        <taxon>Panicum</taxon>
        <taxon>Panicum sect. Panicum</taxon>
    </lineage>
</organism>
<keyword evidence="1" id="KW-0479">Metal-binding</keyword>
<dbReference type="InterPro" id="IPR001878">
    <property type="entry name" value="Znf_CCHC"/>
</dbReference>
<evidence type="ECO:0000256" key="1">
    <source>
        <dbReference type="PROSITE-ProRule" id="PRU00047"/>
    </source>
</evidence>
<feature type="compositionally biased region" description="Basic and acidic residues" evidence="2">
    <location>
        <begin position="9"/>
        <end position="20"/>
    </location>
</feature>
<feature type="compositionally biased region" description="Acidic residues" evidence="2">
    <location>
        <begin position="248"/>
        <end position="261"/>
    </location>
</feature>
<sequence length="378" mass="42323">MSSESVGRTVDDEKMQEVTGHRQAAPHGEGLEQHTTGKGNTDAVHPPSPVAEDFDFDPDEGVEDASPRWFAMARFYSSHPYSRGTFEEMGAAWRLNKPIPIRNLGENRFILEFRVEEEYKYVINGGPWRHKGDALLVVPYDGFSRSSEVIIDSINLCVRFYDVPVTLMSAAFTAVLARKISNNVLSIEGPVKNFLRVRVIYPLAEPLKPTVEATVKKMGTMNFDVKYENVPFFCFRCGRMGHSKWECPDDEEKSSEEEAEDEARKRKQFGEWMRESPLKKYKVQNTTIPAAPQRVNRALNFTGAQLQKIQAASSATHDNHGRSRRKETSNQLLLEGADLESTPKKLPAGISNSLASSVQRLVMSDPVPDLNASLQSGG</sequence>
<keyword evidence="1" id="KW-0862">Zinc</keyword>
<dbReference type="Proteomes" id="UP000275267">
    <property type="component" value="Unassembled WGS sequence"/>
</dbReference>
<dbReference type="PANTHER" id="PTHR31286:SF134">
    <property type="entry name" value="OS01G0559450 PROTEIN"/>
    <property type="match status" value="1"/>
</dbReference>
<dbReference type="STRING" id="4540.A0A3L6PKM4"/>
<dbReference type="GO" id="GO:0008270">
    <property type="term" value="F:zinc ion binding"/>
    <property type="evidence" value="ECO:0007669"/>
    <property type="project" value="UniProtKB-KW"/>
</dbReference>
<dbReference type="PANTHER" id="PTHR31286">
    <property type="entry name" value="GLYCINE-RICH CELL WALL STRUCTURAL PROTEIN 1.8-LIKE"/>
    <property type="match status" value="1"/>
</dbReference>
<dbReference type="GO" id="GO:0003676">
    <property type="term" value="F:nucleic acid binding"/>
    <property type="evidence" value="ECO:0007669"/>
    <property type="project" value="InterPro"/>
</dbReference>
<evidence type="ECO:0000313" key="4">
    <source>
        <dbReference type="EMBL" id="RLM60431.1"/>
    </source>
</evidence>
<dbReference type="EMBL" id="PQIB02000016">
    <property type="protein sequence ID" value="RLM60431.1"/>
    <property type="molecule type" value="Genomic_DNA"/>
</dbReference>
<dbReference type="Gene3D" id="4.10.60.10">
    <property type="entry name" value="Zinc finger, CCHC-type"/>
    <property type="match status" value="1"/>
</dbReference>
<feature type="region of interest" description="Disordered" evidence="2">
    <location>
        <begin position="311"/>
        <end position="351"/>
    </location>
</feature>
<accession>A0A3L6PKM4</accession>
<keyword evidence="1" id="KW-0863">Zinc-finger</keyword>
<feature type="region of interest" description="Disordered" evidence="2">
    <location>
        <begin position="1"/>
        <end position="57"/>
    </location>
</feature>
<evidence type="ECO:0000256" key="2">
    <source>
        <dbReference type="SAM" id="MobiDB-lite"/>
    </source>
</evidence>
<proteinExistence type="predicted"/>
<dbReference type="AlphaFoldDB" id="A0A3L6PKM4"/>
<dbReference type="SUPFAM" id="SSF57756">
    <property type="entry name" value="Retrovirus zinc finger-like domains"/>
    <property type="match status" value="1"/>
</dbReference>
<feature type="region of interest" description="Disordered" evidence="2">
    <location>
        <begin position="245"/>
        <end position="268"/>
    </location>
</feature>
<protein>
    <recommendedName>
        <fullName evidence="3">CCHC-type domain-containing protein</fullName>
    </recommendedName>
</protein>
<name>A0A3L6PKM4_PANMI</name>
<keyword evidence="5" id="KW-1185">Reference proteome</keyword>
<dbReference type="PROSITE" id="PS50158">
    <property type="entry name" value="ZF_CCHC"/>
    <property type="match status" value="1"/>
</dbReference>
<reference evidence="5" key="1">
    <citation type="journal article" date="2019" name="Nat. Commun.">
        <title>The genome of broomcorn millet.</title>
        <authorList>
            <person name="Zou C."/>
            <person name="Miki D."/>
            <person name="Li D."/>
            <person name="Tang Q."/>
            <person name="Xiao L."/>
            <person name="Rajput S."/>
            <person name="Deng P."/>
            <person name="Jia W."/>
            <person name="Huang R."/>
            <person name="Zhang M."/>
            <person name="Sun Y."/>
            <person name="Hu J."/>
            <person name="Fu X."/>
            <person name="Schnable P.S."/>
            <person name="Li F."/>
            <person name="Zhang H."/>
            <person name="Feng B."/>
            <person name="Zhu X."/>
            <person name="Liu R."/>
            <person name="Schnable J.C."/>
            <person name="Zhu J.-K."/>
            <person name="Zhang H."/>
        </authorList>
    </citation>
    <scope>NUCLEOTIDE SEQUENCE [LARGE SCALE GENOMIC DNA]</scope>
</reference>
<feature type="domain" description="CCHC-type" evidence="3">
    <location>
        <begin position="234"/>
        <end position="249"/>
    </location>
</feature>
<dbReference type="OrthoDB" id="696115at2759"/>
<gene>
    <name evidence="4" type="ORF">C2845_PM14G08820</name>
</gene>